<dbReference type="RefSeq" id="WP_310063352.1">
    <property type="nucleotide sequence ID" value="NZ_JAVDVY010000002.1"/>
</dbReference>
<dbReference type="Proteomes" id="UP001251524">
    <property type="component" value="Unassembled WGS sequence"/>
</dbReference>
<evidence type="ECO:0000256" key="6">
    <source>
        <dbReference type="ARBA" id="ARBA00023136"/>
    </source>
</evidence>
<keyword evidence="3" id="KW-1003">Cell membrane</keyword>
<reference evidence="9 10" key="1">
    <citation type="submission" date="2023-07" db="EMBL/GenBank/DDBJ databases">
        <title>Sorghum-associated microbial communities from plants grown in Nebraska, USA.</title>
        <authorList>
            <person name="Schachtman D."/>
        </authorList>
    </citation>
    <scope>NUCLEOTIDE SEQUENCE [LARGE SCALE GENOMIC DNA]</scope>
    <source>
        <strain evidence="9 10">BE198</strain>
    </source>
</reference>
<feature type="transmembrane region" description="Helical" evidence="7">
    <location>
        <begin position="14"/>
        <end position="31"/>
    </location>
</feature>
<evidence type="ECO:0000256" key="1">
    <source>
        <dbReference type="ARBA" id="ARBA00004651"/>
    </source>
</evidence>
<keyword evidence="5 7" id="KW-1133">Transmembrane helix</keyword>
<evidence type="ECO:0000256" key="2">
    <source>
        <dbReference type="ARBA" id="ARBA00006448"/>
    </source>
</evidence>
<dbReference type="Pfam" id="PF04239">
    <property type="entry name" value="DUF421"/>
    <property type="match status" value="1"/>
</dbReference>
<proteinExistence type="inferred from homology"/>
<dbReference type="PANTHER" id="PTHR34582:SF6">
    <property type="entry name" value="UPF0702 TRANSMEMBRANE PROTEIN YCAP"/>
    <property type="match status" value="1"/>
</dbReference>
<evidence type="ECO:0000256" key="5">
    <source>
        <dbReference type="ARBA" id="ARBA00022989"/>
    </source>
</evidence>
<dbReference type="InterPro" id="IPR023090">
    <property type="entry name" value="UPF0702_alpha/beta_dom_sf"/>
</dbReference>
<gene>
    <name evidence="9" type="ORF">J2X06_002796</name>
</gene>
<evidence type="ECO:0000259" key="8">
    <source>
        <dbReference type="Pfam" id="PF04239"/>
    </source>
</evidence>
<accession>A0ABU1WE02</accession>
<evidence type="ECO:0000256" key="4">
    <source>
        <dbReference type="ARBA" id="ARBA00022692"/>
    </source>
</evidence>
<dbReference type="PANTHER" id="PTHR34582">
    <property type="entry name" value="UPF0702 TRANSMEMBRANE PROTEIN YCAP"/>
    <property type="match status" value="1"/>
</dbReference>
<sequence>MSAMLHMSMPWWEFVLRAVVVYVVLLAMIRLSGKRTMGQFTSFDMLLIVLLGNAVQNALLGTDTSMAGGLLLAATLMTLNWMVGFVTARSQRAERLLEGEPVVLARNGHVYRDVLRRELVSRDDLAKAMREAGCSDISHVHLALLETNGHITILMREVEGKGDPGQDDTRQGGA</sequence>
<dbReference type="Gene3D" id="3.30.240.20">
    <property type="entry name" value="bsu07140 like domains"/>
    <property type="match status" value="1"/>
</dbReference>
<keyword evidence="4 7" id="KW-0812">Transmembrane</keyword>
<name>A0ABU1WE02_9GAMM</name>
<keyword evidence="10" id="KW-1185">Reference proteome</keyword>
<feature type="domain" description="YetF C-terminal" evidence="8">
    <location>
        <begin position="89"/>
        <end position="157"/>
    </location>
</feature>
<evidence type="ECO:0000256" key="3">
    <source>
        <dbReference type="ARBA" id="ARBA00022475"/>
    </source>
</evidence>
<feature type="transmembrane region" description="Helical" evidence="7">
    <location>
        <begin position="43"/>
        <end position="60"/>
    </location>
</feature>
<protein>
    <submittedName>
        <fullName evidence="9">Uncharacterized membrane protein YcaP (DUF421 family)</fullName>
    </submittedName>
</protein>
<keyword evidence="6 7" id="KW-0472">Membrane</keyword>
<evidence type="ECO:0000313" key="10">
    <source>
        <dbReference type="Proteomes" id="UP001251524"/>
    </source>
</evidence>
<feature type="transmembrane region" description="Helical" evidence="7">
    <location>
        <begin position="66"/>
        <end position="88"/>
    </location>
</feature>
<evidence type="ECO:0000313" key="9">
    <source>
        <dbReference type="EMBL" id="MDR7135587.1"/>
    </source>
</evidence>
<dbReference type="InterPro" id="IPR007353">
    <property type="entry name" value="DUF421"/>
</dbReference>
<comment type="similarity">
    <text evidence="2">Belongs to the UPF0702 family.</text>
</comment>
<comment type="subcellular location">
    <subcellularLocation>
        <location evidence="1">Cell membrane</location>
        <topology evidence="1">Multi-pass membrane protein</topology>
    </subcellularLocation>
</comment>
<dbReference type="EMBL" id="JAVDVY010000002">
    <property type="protein sequence ID" value="MDR7135587.1"/>
    <property type="molecule type" value="Genomic_DNA"/>
</dbReference>
<organism evidence="9 10">
    <name type="scientific">Lysobacter niastensis</name>
    <dbReference type="NCBI Taxonomy" id="380629"/>
    <lineage>
        <taxon>Bacteria</taxon>
        <taxon>Pseudomonadati</taxon>
        <taxon>Pseudomonadota</taxon>
        <taxon>Gammaproteobacteria</taxon>
        <taxon>Lysobacterales</taxon>
        <taxon>Lysobacteraceae</taxon>
        <taxon>Lysobacter</taxon>
    </lineage>
</organism>
<comment type="caution">
    <text evidence="9">The sequence shown here is derived from an EMBL/GenBank/DDBJ whole genome shotgun (WGS) entry which is preliminary data.</text>
</comment>
<evidence type="ECO:0000256" key="7">
    <source>
        <dbReference type="SAM" id="Phobius"/>
    </source>
</evidence>